<evidence type="ECO:0000256" key="2">
    <source>
        <dbReference type="ARBA" id="ARBA00022771"/>
    </source>
</evidence>
<protein>
    <recommendedName>
        <fullName evidence="5">RING-type domain-containing protein</fullName>
    </recommendedName>
</protein>
<dbReference type="Proteomes" id="UP000187209">
    <property type="component" value="Unassembled WGS sequence"/>
</dbReference>
<gene>
    <name evidence="6" type="ORF">SteCoe_26345</name>
</gene>
<dbReference type="SUPFAM" id="SSF57850">
    <property type="entry name" value="RING/U-box"/>
    <property type="match status" value="1"/>
</dbReference>
<dbReference type="Pfam" id="PF21362">
    <property type="entry name" value="Sina_RING"/>
    <property type="match status" value="1"/>
</dbReference>
<proteinExistence type="predicted"/>
<evidence type="ECO:0000313" key="7">
    <source>
        <dbReference type="Proteomes" id="UP000187209"/>
    </source>
</evidence>
<accession>A0A1R2BD30</accession>
<feature type="domain" description="RING-type" evidence="5">
    <location>
        <begin position="22"/>
        <end position="59"/>
    </location>
</feature>
<dbReference type="PROSITE" id="PS50089">
    <property type="entry name" value="ZF_RING_2"/>
    <property type="match status" value="1"/>
</dbReference>
<dbReference type="GO" id="GO:0008270">
    <property type="term" value="F:zinc ion binding"/>
    <property type="evidence" value="ECO:0007669"/>
    <property type="project" value="UniProtKB-KW"/>
</dbReference>
<dbReference type="InterPro" id="IPR049548">
    <property type="entry name" value="Sina-like_RING"/>
</dbReference>
<dbReference type="OrthoDB" id="8182903at2759"/>
<comment type="caution">
    <text evidence="6">The sequence shown here is derived from an EMBL/GenBank/DDBJ whole genome shotgun (WGS) entry which is preliminary data.</text>
</comment>
<evidence type="ECO:0000256" key="1">
    <source>
        <dbReference type="ARBA" id="ARBA00022723"/>
    </source>
</evidence>
<sequence length="255" mass="29091">MDTSRVNPINNDNTEIHDIISCKICFEFLTPPVSQCLYGHITCNDCLSKLTEKKCPVCRRDMSKTLPNLILDSILSSFQVKCKFQDCHEIIKIPNLKTHYKVCEFNYEIPCPLSILGFSVFDPQCTHVYDARTMKRHLKDIHNLNVLPFDGTIDWGKIRTREEKVLTKVFNDNNMLFVAVLSCFDSNSELAIIPIICSKTINVKVLIKEGSNFMKIRRKVEGLRSPLNSAILRLSSSDIVTFCNGKRLSFSVSFS</sequence>
<organism evidence="6 7">
    <name type="scientific">Stentor coeruleus</name>
    <dbReference type="NCBI Taxonomy" id="5963"/>
    <lineage>
        <taxon>Eukaryota</taxon>
        <taxon>Sar</taxon>
        <taxon>Alveolata</taxon>
        <taxon>Ciliophora</taxon>
        <taxon>Postciliodesmatophora</taxon>
        <taxon>Heterotrichea</taxon>
        <taxon>Heterotrichida</taxon>
        <taxon>Stentoridae</taxon>
        <taxon>Stentor</taxon>
    </lineage>
</organism>
<dbReference type="Gene3D" id="3.30.40.10">
    <property type="entry name" value="Zinc/RING finger domain, C3HC4 (zinc finger)"/>
    <property type="match status" value="2"/>
</dbReference>
<name>A0A1R2BD30_9CILI</name>
<keyword evidence="2 4" id="KW-0863">Zinc-finger</keyword>
<dbReference type="InterPro" id="IPR013083">
    <property type="entry name" value="Znf_RING/FYVE/PHD"/>
</dbReference>
<evidence type="ECO:0000313" key="6">
    <source>
        <dbReference type="EMBL" id="OMJ74667.1"/>
    </source>
</evidence>
<dbReference type="GO" id="GO:0061630">
    <property type="term" value="F:ubiquitin protein ligase activity"/>
    <property type="evidence" value="ECO:0007669"/>
    <property type="project" value="TreeGrafter"/>
</dbReference>
<evidence type="ECO:0000259" key="5">
    <source>
        <dbReference type="PROSITE" id="PS50089"/>
    </source>
</evidence>
<dbReference type="AlphaFoldDB" id="A0A1R2BD30"/>
<dbReference type="InterPro" id="IPR052088">
    <property type="entry name" value="E3_ubiquitin-ligase_SINA"/>
</dbReference>
<keyword evidence="1" id="KW-0479">Metal-binding</keyword>
<dbReference type="SUPFAM" id="SSF49599">
    <property type="entry name" value="TRAF domain-like"/>
    <property type="match status" value="1"/>
</dbReference>
<dbReference type="GO" id="GO:0005737">
    <property type="term" value="C:cytoplasm"/>
    <property type="evidence" value="ECO:0007669"/>
    <property type="project" value="TreeGrafter"/>
</dbReference>
<evidence type="ECO:0000256" key="3">
    <source>
        <dbReference type="ARBA" id="ARBA00022833"/>
    </source>
</evidence>
<keyword evidence="7" id="KW-1185">Reference proteome</keyword>
<dbReference type="EMBL" id="MPUH01000736">
    <property type="protein sequence ID" value="OMJ74667.1"/>
    <property type="molecule type" value="Genomic_DNA"/>
</dbReference>
<dbReference type="PANTHER" id="PTHR10315">
    <property type="entry name" value="E3 UBIQUITIN PROTEIN LIGASE SIAH"/>
    <property type="match status" value="1"/>
</dbReference>
<dbReference type="PANTHER" id="PTHR10315:SF117">
    <property type="entry name" value="RING-TYPE E3 UBIQUITIN TRANSFERASE"/>
    <property type="match status" value="1"/>
</dbReference>
<reference evidence="6 7" key="1">
    <citation type="submission" date="2016-11" db="EMBL/GenBank/DDBJ databases">
        <title>The macronuclear genome of Stentor coeruleus: a giant cell with tiny introns.</title>
        <authorList>
            <person name="Slabodnick M."/>
            <person name="Ruby J.G."/>
            <person name="Reiff S.B."/>
            <person name="Swart E.C."/>
            <person name="Gosai S."/>
            <person name="Prabakaran S."/>
            <person name="Witkowska E."/>
            <person name="Larue G.E."/>
            <person name="Fisher S."/>
            <person name="Freeman R.M."/>
            <person name="Gunawardena J."/>
            <person name="Chu W."/>
            <person name="Stover N.A."/>
            <person name="Gregory B.D."/>
            <person name="Nowacki M."/>
            <person name="Derisi J."/>
            <person name="Roy S.W."/>
            <person name="Marshall W.F."/>
            <person name="Sood P."/>
        </authorList>
    </citation>
    <scope>NUCLEOTIDE SEQUENCE [LARGE SCALE GENOMIC DNA]</scope>
    <source>
        <strain evidence="6">WM001</strain>
    </source>
</reference>
<dbReference type="InterPro" id="IPR001841">
    <property type="entry name" value="Znf_RING"/>
</dbReference>
<evidence type="ECO:0000256" key="4">
    <source>
        <dbReference type="PROSITE-ProRule" id="PRU00175"/>
    </source>
</evidence>
<keyword evidence="3" id="KW-0862">Zinc</keyword>